<dbReference type="HOGENOM" id="CLU_3380177_0_0_10"/>
<protein>
    <submittedName>
        <fullName evidence="1">Uncharacterized protein</fullName>
    </submittedName>
</protein>
<reference evidence="1 2" key="2">
    <citation type="submission" date="2010-03" db="EMBL/GenBank/DDBJ databases">
        <authorList>
            <person name="Pajon A."/>
        </authorList>
    </citation>
    <scope>NUCLEOTIDE SEQUENCE [LARGE SCALE GENOMIC DNA]</scope>
    <source>
        <strain evidence="1 2">WAL 8301</strain>
    </source>
</reference>
<evidence type="ECO:0000313" key="1">
    <source>
        <dbReference type="EMBL" id="CBK63004.1"/>
    </source>
</evidence>
<gene>
    <name evidence="1" type="ORF">AL1_03210</name>
</gene>
<keyword evidence="2" id="KW-1185">Reference proteome</keyword>
<proteinExistence type="predicted"/>
<evidence type="ECO:0000313" key="2">
    <source>
        <dbReference type="Proteomes" id="UP000008794"/>
    </source>
</evidence>
<reference evidence="1 2" key="1">
    <citation type="submission" date="2010-03" db="EMBL/GenBank/DDBJ databases">
        <title>The genome sequence of Alistipes shahii WAL 8301.</title>
        <authorList>
            <consortium name="metaHIT consortium -- http://www.metahit.eu/"/>
            <person name="Pajon A."/>
            <person name="Turner K."/>
            <person name="Parkhill J."/>
        </authorList>
    </citation>
    <scope>NUCLEOTIDE SEQUENCE [LARGE SCALE GENOMIC DNA]</scope>
    <source>
        <strain evidence="1 2">WAL 8301</strain>
    </source>
</reference>
<dbReference type="EMBL" id="FP929032">
    <property type="protein sequence ID" value="CBK63004.1"/>
    <property type="molecule type" value="Genomic_DNA"/>
</dbReference>
<sequence>MLSASVRSVCLRPFLHENPRPLEKVSEDKKTEA</sequence>
<dbReference type="Proteomes" id="UP000008794">
    <property type="component" value="Chromosome"/>
</dbReference>
<accession>D4IJ92</accession>
<dbReference type="KEGG" id="ash:AL1_03210"/>
<organism evidence="1 2">
    <name type="scientific">Alistipes shahii WAL 8301</name>
    <dbReference type="NCBI Taxonomy" id="717959"/>
    <lineage>
        <taxon>Bacteria</taxon>
        <taxon>Pseudomonadati</taxon>
        <taxon>Bacteroidota</taxon>
        <taxon>Bacteroidia</taxon>
        <taxon>Bacteroidales</taxon>
        <taxon>Rikenellaceae</taxon>
        <taxon>Alistipes</taxon>
    </lineage>
</organism>
<name>D4IJ92_9BACT</name>
<dbReference type="AlphaFoldDB" id="D4IJ92"/>